<feature type="compositionally biased region" description="Basic and acidic residues" evidence="1">
    <location>
        <begin position="138"/>
        <end position="149"/>
    </location>
</feature>
<feature type="region of interest" description="Disordered" evidence="1">
    <location>
        <begin position="17"/>
        <end position="54"/>
    </location>
</feature>
<proteinExistence type="predicted"/>
<feature type="region of interest" description="Disordered" evidence="1">
    <location>
        <begin position="605"/>
        <end position="642"/>
    </location>
</feature>
<dbReference type="EMBL" id="CP151510">
    <property type="protein sequence ID" value="WZN64862.1"/>
    <property type="molecule type" value="Genomic_DNA"/>
</dbReference>
<feature type="compositionally biased region" description="Basic and acidic residues" evidence="1">
    <location>
        <begin position="42"/>
        <end position="54"/>
    </location>
</feature>
<protein>
    <submittedName>
        <fullName evidence="2">Uncharacterized protein</fullName>
    </submittedName>
</protein>
<dbReference type="AlphaFoldDB" id="A0AAX4PFT5"/>
<feature type="compositionally biased region" description="Low complexity" evidence="1">
    <location>
        <begin position="501"/>
        <end position="512"/>
    </location>
</feature>
<gene>
    <name evidence="2" type="ORF">HKI87_10g64190</name>
</gene>
<organism evidence="2 3">
    <name type="scientific">Chloropicon roscoffensis</name>
    <dbReference type="NCBI Taxonomy" id="1461544"/>
    <lineage>
        <taxon>Eukaryota</taxon>
        <taxon>Viridiplantae</taxon>
        <taxon>Chlorophyta</taxon>
        <taxon>Chloropicophyceae</taxon>
        <taxon>Chloropicales</taxon>
        <taxon>Chloropicaceae</taxon>
        <taxon>Chloropicon</taxon>
    </lineage>
</organism>
<evidence type="ECO:0000313" key="3">
    <source>
        <dbReference type="Proteomes" id="UP001472866"/>
    </source>
</evidence>
<feature type="compositionally biased region" description="Basic and acidic residues" evidence="1">
    <location>
        <begin position="623"/>
        <end position="642"/>
    </location>
</feature>
<feature type="region of interest" description="Disordered" evidence="1">
    <location>
        <begin position="495"/>
        <end position="534"/>
    </location>
</feature>
<feature type="region of interest" description="Disordered" evidence="1">
    <location>
        <begin position="138"/>
        <end position="201"/>
    </location>
</feature>
<evidence type="ECO:0000256" key="1">
    <source>
        <dbReference type="SAM" id="MobiDB-lite"/>
    </source>
</evidence>
<keyword evidence="3" id="KW-1185">Reference proteome</keyword>
<feature type="compositionally biased region" description="Acidic residues" evidence="1">
    <location>
        <begin position="760"/>
        <end position="773"/>
    </location>
</feature>
<evidence type="ECO:0000313" key="2">
    <source>
        <dbReference type="EMBL" id="WZN64862.1"/>
    </source>
</evidence>
<feature type="compositionally biased region" description="Low complexity" evidence="1">
    <location>
        <begin position="17"/>
        <end position="28"/>
    </location>
</feature>
<dbReference type="Proteomes" id="UP001472866">
    <property type="component" value="Chromosome 10"/>
</dbReference>
<feature type="compositionally biased region" description="Basic and acidic residues" evidence="1">
    <location>
        <begin position="159"/>
        <end position="168"/>
    </location>
</feature>
<reference evidence="2 3" key="1">
    <citation type="submission" date="2024-03" db="EMBL/GenBank/DDBJ databases">
        <title>Complete genome sequence of the green alga Chloropicon roscoffensis RCC1871.</title>
        <authorList>
            <person name="Lemieux C."/>
            <person name="Pombert J.-F."/>
            <person name="Otis C."/>
            <person name="Turmel M."/>
        </authorList>
    </citation>
    <scope>NUCLEOTIDE SEQUENCE [LARGE SCALE GENOMIC DNA]</scope>
    <source>
        <strain evidence="2 3">RCC1871</strain>
    </source>
</reference>
<name>A0AAX4PFT5_9CHLO</name>
<sequence>MVNTGATGLATLSSAVAAPGAGRRTASSSRRRARVDGNFTATRDDAKDPPPASRDLKKAVAVGAYLAASSAALTLQWGAMASRASACAPVSSTSSSAPATDTTFAEGPIPAFLASGGEWSQNRYKDVIEFYSRKAAELRGGRQHEEQQKQKQKKQGPARRGEGRKPRIAEGAGTAGGRAEKGARSPAARVDPMPGGPKFSAGTLVRHQSQDARVLQASRKKASGPYTYRLEAVDGSRCFRNVAEADLSLPMAARAAAALEGAGEAAAAAAAAAAAWAAWAWEAAMAMAGACAGWARAAASGAWGSTSVALAQFDFSLSSTMTRFTAAVTTSFAGVRPKLSEAVAAAAALLAGFVASLQSLDATGVQARAREVTAMVAGGVAGAWSYCAGILAGITLPRIAAPSLPGWVASPKVALPPMDGAAISAKFGELSATIGEAYIKAASKIGDGFPRLPFFAPGLAALLLLVCAAAVFRRMRGSGEGSGKMAALEYEPAVVPPPAPRRSAPAAATSGTPEPPKVVPSSPSPEAGKEEKSSAADPLLMLGAAVSLGADAVGAALKGGDEAEDQSGADATASVDEMVTSAKTGLKNFGKEVTKVSKGFDRSMAKGGESVARAASKLVPSIEEEKDRKQREEEARRREEAERKVAEEAVAANVEEVEGWIARWKSRTKDFQEAVEKLERASNAGDQALVDSLFAKYDRTIPSFRERIQSMVVEEPEPAAKESSFELKKKEFTPKPIEAVRSKGAAAAPAEREVLDLEVVDEGEEGEPEEEEKQELGIVPQAIAPPNLFEAAIRTWLAKLDPIAALRNWLRGGGRR</sequence>
<feature type="region of interest" description="Disordered" evidence="1">
    <location>
        <begin position="760"/>
        <end position="779"/>
    </location>
</feature>
<accession>A0AAX4PFT5</accession>